<accession>A0A7J7LMA6</accession>
<gene>
    <name evidence="1" type="ORF">GIB67_012423</name>
</gene>
<feature type="non-terminal residue" evidence="1">
    <location>
        <position position="1"/>
    </location>
</feature>
<dbReference type="Proteomes" id="UP000541444">
    <property type="component" value="Unassembled WGS sequence"/>
</dbReference>
<organism evidence="1 2">
    <name type="scientific">Kingdonia uniflora</name>
    <dbReference type="NCBI Taxonomy" id="39325"/>
    <lineage>
        <taxon>Eukaryota</taxon>
        <taxon>Viridiplantae</taxon>
        <taxon>Streptophyta</taxon>
        <taxon>Embryophyta</taxon>
        <taxon>Tracheophyta</taxon>
        <taxon>Spermatophyta</taxon>
        <taxon>Magnoliopsida</taxon>
        <taxon>Ranunculales</taxon>
        <taxon>Circaeasteraceae</taxon>
        <taxon>Kingdonia</taxon>
    </lineage>
</organism>
<proteinExistence type="predicted"/>
<comment type="caution">
    <text evidence="1">The sequence shown here is derived from an EMBL/GenBank/DDBJ whole genome shotgun (WGS) entry which is preliminary data.</text>
</comment>
<evidence type="ECO:0000313" key="2">
    <source>
        <dbReference type="Proteomes" id="UP000541444"/>
    </source>
</evidence>
<evidence type="ECO:0000313" key="1">
    <source>
        <dbReference type="EMBL" id="KAF6143624.1"/>
    </source>
</evidence>
<dbReference type="AlphaFoldDB" id="A0A7J7LMA6"/>
<protein>
    <submittedName>
        <fullName evidence="1">Uncharacterized protein</fullName>
    </submittedName>
</protein>
<reference evidence="1 2" key="1">
    <citation type="journal article" date="2020" name="IScience">
        <title>Genome Sequencing of the Endangered Kingdonia uniflora (Circaeasteraceae, Ranunculales) Reveals Potential Mechanisms of Evolutionary Specialization.</title>
        <authorList>
            <person name="Sun Y."/>
            <person name="Deng T."/>
            <person name="Zhang A."/>
            <person name="Moore M.J."/>
            <person name="Landis J.B."/>
            <person name="Lin N."/>
            <person name="Zhang H."/>
            <person name="Zhang X."/>
            <person name="Huang J."/>
            <person name="Zhang X."/>
            <person name="Sun H."/>
            <person name="Wang H."/>
        </authorList>
    </citation>
    <scope>NUCLEOTIDE SEQUENCE [LARGE SCALE GENOMIC DNA]</scope>
    <source>
        <strain evidence="1">TB1705</strain>
        <tissue evidence="1">Leaf</tissue>
    </source>
</reference>
<name>A0A7J7LMA6_9MAGN</name>
<keyword evidence="2" id="KW-1185">Reference proteome</keyword>
<sequence>VCKAKPMEFGIFKRGTYWAYQIISSSFLCYRMLENYWWSFSKCCCWYIKTRRSESFFEVLFEDAPESGTMDHDYEAVISK</sequence>
<dbReference type="EMBL" id="JACGCM010002202">
    <property type="protein sequence ID" value="KAF6143624.1"/>
    <property type="molecule type" value="Genomic_DNA"/>
</dbReference>